<dbReference type="EMBL" id="JASBNA010000026">
    <property type="protein sequence ID" value="KAK7684225.1"/>
    <property type="molecule type" value="Genomic_DNA"/>
</dbReference>
<organism evidence="1 2">
    <name type="scientific">Cerrena zonata</name>
    <dbReference type="NCBI Taxonomy" id="2478898"/>
    <lineage>
        <taxon>Eukaryota</taxon>
        <taxon>Fungi</taxon>
        <taxon>Dikarya</taxon>
        <taxon>Basidiomycota</taxon>
        <taxon>Agaricomycotina</taxon>
        <taxon>Agaricomycetes</taxon>
        <taxon>Polyporales</taxon>
        <taxon>Cerrenaceae</taxon>
        <taxon>Cerrena</taxon>
    </lineage>
</organism>
<sequence>MTVEYEVWFRDPHLVFQNIFSNPGLKDEVDYACYHQFSVGGERRYQTFMSGNWAWRHSDIIIAEDASRVGCMLIPVIAGSDKTTVSIATGNNEYYPLYVSPGNVHNNVRRAHRDALVLVGVLAIPKTERRYQNDVWWRKFRRQLFHSSISAILQSLRPWMTTPFVIRCPDGHFRRAIYELAAYIADYPEQVLCTCIVQGWCPNNNDLDTPSLRRSRAMTNTLTKELDLGTLWDDYGIVGNLIPFTNDFPRADMF</sequence>
<gene>
    <name evidence="1" type="ORF">QCA50_012549</name>
</gene>
<protein>
    <submittedName>
        <fullName evidence="1">Uncharacterized protein</fullName>
    </submittedName>
</protein>
<reference evidence="1 2" key="1">
    <citation type="submission" date="2022-09" db="EMBL/GenBank/DDBJ databases">
        <authorList>
            <person name="Palmer J.M."/>
        </authorList>
    </citation>
    <scope>NUCLEOTIDE SEQUENCE [LARGE SCALE GENOMIC DNA]</scope>
    <source>
        <strain evidence="1 2">DSM 7382</strain>
    </source>
</reference>
<dbReference type="Proteomes" id="UP001385951">
    <property type="component" value="Unassembled WGS sequence"/>
</dbReference>
<dbReference type="Pfam" id="PF18759">
    <property type="entry name" value="Plavaka"/>
    <property type="match status" value="1"/>
</dbReference>
<keyword evidence="2" id="KW-1185">Reference proteome</keyword>
<evidence type="ECO:0000313" key="1">
    <source>
        <dbReference type="EMBL" id="KAK7684225.1"/>
    </source>
</evidence>
<proteinExistence type="predicted"/>
<dbReference type="AlphaFoldDB" id="A0AAW0FSC5"/>
<comment type="caution">
    <text evidence="1">The sequence shown here is derived from an EMBL/GenBank/DDBJ whole genome shotgun (WGS) entry which is preliminary data.</text>
</comment>
<dbReference type="InterPro" id="IPR041078">
    <property type="entry name" value="Plavaka"/>
</dbReference>
<accession>A0AAW0FSC5</accession>
<evidence type="ECO:0000313" key="2">
    <source>
        <dbReference type="Proteomes" id="UP001385951"/>
    </source>
</evidence>
<name>A0AAW0FSC5_9APHY</name>